<proteinExistence type="predicted"/>
<evidence type="ECO:0000313" key="3">
    <source>
        <dbReference type="Proteomes" id="UP001196601"/>
    </source>
</evidence>
<keyword evidence="1" id="KW-0472">Membrane</keyword>
<keyword evidence="3" id="KW-1185">Reference proteome</keyword>
<gene>
    <name evidence="2" type="ORF">I0D00_16555</name>
</gene>
<reference evidence="2 3" key="1">
    <citation type="journal article" date="2021" name="Syst. Appl. Microbiol.">
        <title>Pseudomonas lalucatii sp. nov. isolated from Vallgornera, a karstic cave in Mallorca, Western Mediterranean.</title>
        <authorList>
            <person name="Busquets A."/>
            <person name="Mulet M."/>
            <person name="Gomila M."/>
            <person name="Garcia-Valdes E."/>
        </authorList>
    </citation>
    <scope>NUCLEOTIDE SEQUENCE [LARGE SCALE GENOMIC DNA]</scope>
    <source>
        <strain evidence="2 3">R1b54</strain>
    </source>
</reference>
<dbReference type="InterPro" id="IPR014719">
    <property type="entry name" value="Ribosomal_bL12_C/ClpS-like"/>
</dbReference>
<accession>A0ABS5Q5Y9</accession>
<dbReference type="Proteomes" id="UP001196601">
    <property type="component" value="Unassembled WGS sequence"/>
</dbReference>
<keyword evidence="2" id="KW-0689">Ribosomal protein</keyword>
<name>A0ABS5Q5Y9_9PSED</name>
<organism evidence="2 3">
    <name type="scientific">Pseudomonas lalucatii</name>
    <dbReference type="NCBI Taxonomy" id="1424203"/>
    <lineage>
        <taxon>Bacteria</taxon>
        <taxon>Pseudomonadati</taxon>
        <taxon>Pseudomonadota</taxon>
        <taxon>Gammaproteobacteria</taxon>
        <taxon>Pseudomonadales</taxon>
        <taxon>Pseudomonadaceae</taxon>
        <taxon>Pseudomonas</taxon>
    </lineage>
</organism>
<protein>
    <submittedName>
        <fullName evidence="2">50S ribosomal protein L7/L12</fullName>
    </submittedName>
</protein>
<dbReference type="EMBL" id="JADPMV010000002">
    <property type="protein sequence ID" value="MBS7663539.1"/>
    <property type="molecule type" value="Genomic_DNA"/>
</dbReference>
<keyword evidence="1" id="KW-1133">Transmembrane helix</keyword>
<keyword evidence="1" id="KW-0812">Transmembrane</keyword>
<comment type="caution">
    <text evidence="2">The sequence shown here is derived from an EMBL/GenBank/DDBJ whole genome shotgun (WGS) entry which is preliminary data.</text>
</comment>
<evidence type="ECO:0000313" key="2">
    <source>
        <dbReference type="EMBL" id="MBS7663539.1"/>
    </source>
</evidence>
<dbReference type="RefSeq" id="WP_213640926.1">
    <property type="nucleotide sequence ID" value="NZ_JADPMV010000002.1"/>
</dbReference>
<dbReference type="GO" id="GO:0005840">
    <property type="term" value="C:ribosome"/>
    <property type="evidence" value="ECO:0007669"/>
    <property type="project" value="UniProtKB-KW"/>
</dbReference>
<dbReference type="Gene3D" id="3.30.1390.10">
    <property type="match status" value="1"/>
</dbReference>
<evidence type="ECO:0000256" key="1">
    <source>
        <dbReference type="SAM" id="Phobius"/>
    </source>
</evidence>
<keyword evidence="2" id="KW-0687">Ribonucleoprotein</keyword>
<feature type="transmembrane region" description="Helical" evidence="1">
    <location>
        <begin position="66"/>
        <end position="83"/>
    </location>
</feature>
<sequence length="87" mass="10035">MIRQRDDLPPQVQAALRQGRKIEAIKRLREERGLGLQQAKQDVDAYLRAHPELHGAGRPARHRHGLTFWLLLSLLLGVVLLLFSRRL</sequence>